<protein>
    <submittedName>
        <fullName evidence="2">Uncharacterized protein</fullName>
    </submittedName>
</protein>
<evidence type="ECO:0000313" key="2">
    <source>
        <dbReference type="EMBL" id="CAD8908578.1"/>
    </source>
</evidence>
<evidence type="ECO:0000256" key="1">
    <source>
        <dbReference type="SAM" id="MobiDB-lite"/>
    </source>
</evidence>
<proteinExistence type="predicted"/>
<dbReference type="EMBL" id="HBFS01002541">
    <property type="protein sequence ID" value="CAD8908578.1"/>
    <property type="molecule type" value="Transcribed_RNA"/>
</dbReference>
<gene>
    <name evidence="2" type="ORF">BSP0115_LOCUS1782</name>
</gene>
<sequence>MALAPMMMLAQSKRVLAAARRNKQPLFNTGMGFLTFFLAGHGFKQQMQLQEFRQLVTDTRAEVRALRDRMASDEWSGDVAAAVLAAGKDGGAAAVAEACTSLIEDTLVSAGVGKDSRESQAWRRLEGTPEADPMDLAMGRAQLDLPPPPKDLESATVPEPAAGAAGGRNLM</sequence>
<feature type="region of interest" description="Disordered" evidence="1">
    <location>
        <begin position="140"/>
        <end position="171"/>
    </location>
</feature>
<reference evidence="2" key="1">
    <citation type="submission" date="2021-01" db="EMBL/GenBank/DDBJ databases">
        <authorList>
            <person name="Corre E."/>
            <person name="Pelletier E."/>
            <person name="Niang G."/>
            <person name="Scheremetjew M."/>
            <person name="Finn R."/>
            <person name="Kale V."/>
            <person name="Holt S."/>
            <person name="Cochrane G."/>
            <person name="Meng A."/>
            <person name="Brown T."/>
            <person name="Cohen L."/>
        </authorList>
    </citation>
    <scope>NUCLEOTIDE SEQUENCE</scope>
    <source>
        <strain evidence="2">Ms1</strain>
    </source>
</reference>
<organism evidence="2">
    <name type="scientific">Bicosoecida sp. CB-2014</name>
    <dbReference type="NCBI Taxonomy" id="1486930"/>
    <lineage>
        <taxon>Eukaryota</taxon>
        <taxon>Sar</taxon>
        <taxon>Stramenopiles</taxon>
        <taxon>Bigyra</taxon>
        <taxon>Opalozoa</taxon>
        <taxon>Bicosoecida</taxon>
    </lineage>
</organism>
<accession>A0A7S1C3F7</accession>
<dbReference type="AlphaFoldDB" id="A0A7S1C3F7"/>
<name>A0A7S1C3F7_9STRA</name>